<dbReference type="WBParaSite" id="nRc.2.0.1.t38108-RA">
    <property type="protein sequence ID" value="nRc.2.0.1.t38108-RA"/>
    <property type="gene ID" value="nRc.2.0.1.g38108"/>
</dbReference>
<sequence length="198" mass="22585">MIIIKFFSRLGVCVTMAIHIRATNASLALYQYFRAHYHTRYQERQPPMSPDIVVLILRWVAGLWAQEPNVVCTVHTAHFALFLYDVCGLGNPSCLLQAYNTAISLVNSWMAYPQYSPFLQPPKITDIEQIYLQYHSTQWNLLPPRPLTPTGLPSDPPFLIVTQLPPPDVNPLSPLHMLTYTSSSRRSHTGDYGCYHCH</sequence>
<proteinExistence type="predicted"/>
<evidence type="ECO:0000313" key="2">
    <source>
        <dbReference type="WBParaSite" id="nRc.2.0.1.t38108-RA"/>
    </source>
</evidence>
<dbReference type="AlphaFoldDB" id="A0A915KH02"/>
<protein>
    <submittedName>
        <fullName evidence="2">Uncharacterized protein</fullName>
    </submittedName>
</protein>
<dbReference type="Proteomes" id="UP000887565">
    <property type="component" value="Unplaced"/>
</dbReference>
<accession>A0A915KH02</accession>
<organism evidence="1 2">
    <name type="scientific">Romanomermis culicivorax</name>
    <name type="common">Nematode worm</name>
    <dbReference type="NCBI Taxonomy" id="13658"/>
    <lineage>
        <taxon>Eukaryota</taxon>
        <taxon>Metazoa</taxon>
        <taxon>Ecdysozoa</taxon>
        <taxon>Nematoda</taxon>
        <taxon>Enoplea</taxon>
        <taxon>Dorylaimia</taxon>
        <taxon>Mermithida</taxon>
        <taxon>Mermithoidea</taxon>
        <taxon>Mermithidae</taxon>
        <taxon>Romanomermis</taxon>
    </lineage>
</organism>
<name>A0A915KH02_ROMCU</name>
<reference evidence="2" key="1">
    <citation type="submission" date="2022-11" db="UniProtKB">
        <authorList>
            <consortium name="WormBaseParasite"/>
        </authorList>
    </citation>
    <scope>IDENTIFICATION</scope>
</reference>
<evidence type="ECO:0000313" key="1">
    <source>
        <dbReference type="Proteomes" id="UP000887565"/>
    </source>
</evidence>
<keyword evidence="1" id="KW-1185">Reference proteome</keyword>